<accession>A0A225V7X0</accession>
<evidence type="ECO:0000256" key="2">
    <source>
        <dbReference type="ARBA" id="ARBA00022695"/>
    </source>
</evidence>
<dbReference type="AlphaFoldDB" id="A0A225V7X0"/>
<keyword evidence="9" id="KW-1185">Reference proteome</keyword>
<dbReference type="Pfam" id="PF17917">
    <property type="entry name" value="RT_RNaseH"/>
    <property type="match status" value="1"/>
</dbReference>
<evidence type="ECO:0000259" key="7">
    <source>
        <dbReference type="Pfam" id="PF17917"/>
    </source>
</evidence>
<dbReference type="InterPro" id="IPR050951">
    <property type="entry name" value="Retrovirus_Pol_polyprotein"/>
</dbReference>
<keyword evidence="4" id="KW-0255">Endonuclease</keyword>
<dbReference type="SUPFAM" id="SSF56672">
    <property type="entry name" value="DNA/RNA polymerases"/>
    <property type="match status" value="1"/>
</dbReference>
<keyword evidence="1" id="KW-0808">Transferase</keyword>
<dbReference type="Proteomes" id="UP000198211">
    <property type="component" value="Unassembled WGS sequence"/>
</dbReference>
<sequence>MLRHPDIQTPFVAIPHANRWAACAVIGQEYDGKIQPVRYTGRVLNDAELRYHIAEKESKSADGRCVPWGVTLSHWDIEI</sequence>
<dbReference type="GO" id="GO:0004519">
    <property type="term" value="F:endonuclease activity"/>
    <property type="evidence" value="ECO:0007669"/>
    <property type="project" value="UniProtKB-KW"/>
</dbReference>
<protein>
    <recommendedName>
        <fullName evidence="7">Reverse transcriptase RNase H-like domain-containing protein</fullName>
    </recommendedName>
</protein>
<reference evidence="9" key="1">
    <citation type="submission" date="2017-03" db="EMBL/GenBank/DDBJ databases">
        <title>Phytopthora megakarya and P. palmivora, two closely related causual agents of cacao black pod achieved similar genome size and gene model numbers by different mechanisms.</title>
        <authorList>
            <person name="Ali S."/>
            <person name="Shao J."/>
            <person name="Larry D.J."/>
            <person name="Kronmiller B."/>
            <person name="Shen D."/>
            <person name="Strem M.D."/>
            <person name="Melnick R.L."/>
            <person name="Guiltinan M.J."/>
            <person name="Tyler B.M."/>
            <person name="Meinhardt L.W."/>
            <person name="Bailey B.A."/>
        </authorList>
    </citation>
    <scope>NUCLEOTIDE SEQUENCE [LARGE SCALE GENOMIC DNA]</scope>
    <source>
        <strain evidence="9">zdho120</strain>
    </source>
</reference>
<keyword evidence="2" id="KW-0548">Nucleotidyltransferase</keyword>
<dbReference type="PANTHER" id="PTHR37984:SF5">
    <property type="entry name" value="PROTEIN NYNRIN-LIKE"/>
    <property type="match status" value="1"/>
</dbReference>
<evidence type="ECO:0000313" key="9">
    <source>
        <dbReference type="Proteomes" id="UP000198211"/>
    </source>
</evidence>
<dbReference type="InterPro" id="IPR043502">
    <property type="entry name" value="DNA/RNA_pol_sf"/>
</dbReference>
<gene>
    <name evidence="8" type="ORF">PHMEG_00027142</name>
</gene>
<dbReference type="GO" id="GO:0003964">
    <property type="term" value="F:RNA-directed DNA polymerase activity"/>
    <property type="evidence" value="ECO:0007669"/>
    <property type="project" value="UniProtKB-KW"/>
</dbReference>
<evidence type="ECO:0000256" key="4">
    <source>
        <dbReference type="ARBA" id="ARBA00022759"/>
    </source>
</evidence>
<evidence type="ECO:0000313" key="8">
    <source>
        <dbReference type="EMBL" id="OWZ01463.1"/>
    </source>
</evidence>
<comment type="caution">
    <text evidence="8">The sequence shown here is derived from an EMBL/GenBank/DDBJ whole genome shotgun (WGS) entry which is preliminary data.</text>
</comment>
<evidence type="ECO:0000256" key="5">
    <source>
        <dbReference type="ARBA" id="ARBA00022801"/>
    </source>
</evidence>
<evidence type="ECO:0000256" key="6">
    <source>
        <dbReference type="ARBA" id="ARBA00022918"/>
    </source>
</evidence>
<feature type="domain" description="Reverse transcriptase RNase H-like" evidence="7">
    <location>
        <begin position="6"/>
        <end position="57"/>
    </location>
</feature>
<organism evidence="8 9">
    <name type="scientific">Phytophthora megakarya</name>
    <dbReference type="NCBI Taxonomy" id="4795"/>
    <lineage>
        <taxon>Eukaryota</taxon>
        <taxon>Sar</taxon>
        <taxon>Stramenopiles</taxon>
        <taxon>Oomycota</taxon>
        <taxon>Peronosporomycetes</taxon>
        <taxon>Peronosporales</taxon>
        <taxon>Peronosporaceae</taxon>
        <taxon>Phytophthora</taxon>
    </lineage>
</organism>
<evidence type="ECO:0000256" key="3">
    <source>
        <dbReference type="ARBA" id="ARBA00022722"/>
    </source>
</evidence>
<evidence type="ECO:0000256" key="1">
    <source>
        <dbReference type="ARBA" id="ARBA00022679"/>
    </source>
</evidence>
<dbReference type="OrthoDB" id="115144at2759"/>
<dbReference type="EMBL" id="NBNE01006828">
    <property type="protein sequence ID" value="OWZ01463.1"/>
    <property type="molecule type" value="Genomic_DNA"/>
</dbReference>
<keyword evidence="6" id="KW-0695">RNA-directed DNA polymerase</keyword>
<proteinExistence type="predicted"/>
<name>A0A225V7X0_9STRA</name>
<dbReference type="InterPro" id="IPR041373">
    <property type="entry name" value="RT_RNaseH"/>
</dbReference>
<dbReference type="GO" id="GO:0016787">
    <property type="term" value="F:hydrolase activity"/>
    <property type="evidence" value="ECO:0007669"/>
    <property type="project" value="UniProtKB-KW"/>
</dbReference>
<keyword evidence="5" id="KW-0378">Hydrolase</keyword>
<keyword evidence="3" id="KW-0540">Nuclease</keyword>
<dbReference type="PANTHER" id="PTHR37984">
    <property type="entry name" value="PROTEIN CBG26694"/>
    <property type="match status" value="1"/>
</dbReference>